<feature type="transmembrane region" description="Helical" evidence="1">
    <location>
        <begin position="127"/>
        <end position="148"/>
    </location>
</feature>
<gene>
    <name evidence="3" type="ORF">OKE68_05145</name>
</gene>
<feature type="transmembrane region" description="Helical" evidence="1">
    <location>
        <begin position="188"/>
        <end position="209"/>
    </location>
</feature>
<dbReference type="EMBL" id="JAOZYT010000024">
    <property type="protein sequence ID" value="MCW0523702.1"/>
    <property type="molecule type" value="Genomic_DNA"/>
</dbReference>
<dbReference type="AlphaFoldDB" id="A0AAP3AL74"/>
<feature type="transmembrane region" description="Helical" evidence="1">
    <location>
        <begin position="104"/>
        <end position="121"/>
    </location>
</feature>
<feature type="domain" description="EamA" evidence="2">
    <location>
        <begin position="1"/>
        <end position="121"/>
    </location>
</feature>
<dbReference type="PANTHER" id="PTHR22911:SF79">
    <property type="entry name" value="MOBA-LIKE NTP TRANSFERASE DOMAIN-CONTAINING PROTEIN"/>
    <property type="match status" value="1"/>
</dbReference>
<dbReference type="Pfam" id="PF00892">
    <property type="entry name" value="EamA"/>
    <property type="match status" value="1"/>
</dbReference>
<organism evidence="3 4">
    <name type="scientific">Riemerella anatipestifer</name>
    <name type="common">Moraxella anatipestifer</name>
    <dbReference type="NCBI Taxonomy" id="34085"/>
    <lineage>
        <taxon>Bacteria</taxon>
        <taxon>Pseudomonadati</taxon>
        <taxon>Bacteroidota</taxon>
        <taxon>Flavobacteriia</taxon>
        <taxon>Flavobacteriales</taxon>
        <taxon>Weeksellaceae</taxon>
        <taxon>Riemerella</taxon>
    </lineage>
</organism>
<dbReference type="InterPro" id="IPR000620">
    <property type="entry name" value="EamA_dom"/>
</dbReference>
<reference evidence="3" key="1">
    <citation type="submission" date="2022-10" db="EMBL/GenBank/DDBJ databases">
        <title>Sifting through the core-genome to identify putative cross-protective antigens against Riemerella anatipestifer.</title>
        <authorList>
            <person name="Zheng X."/>
            <person name="Zhang W."/>
        </authorList>
    </citation>
    <scope>NUCLEOTIDE SEQUENCE</scope>
    <source>
        <strain evidence="3">ZWRA178</strain>
    </source>
</reference>
<proteinExistence type="predicted"/>
<evidence type="ECO:0000313" key="3">
    <source>
        <dbReference type="EMBL" id="MCW0523702.1"/>
    </source>
</evidence>
<feature type="transmembrane region" description="Helical" evidence="1">
    <location>
        <begin position="221"/>
        <end position="242"/>
    </location>
</feature>
<keyword evidence="1" id="KW-0472">Membrane</keyword>
<comment type="caution">
    <text evidence="3">The sequence shown here is derived from an EMBL/GenBank/DDBJ whole genome shotgun (WGS) entry which is preliminary data.</text>
</comment>
<dbReference type="Proteomes" id="UP001207440">
    <property type="component" value="Unassembled WGS sequence"/>
</dbReference>
<dbReference type="RefSeq" id="WP_064969800.1">
    <property type="nucleotide sequence ID" value="NZ_CP029760.1"/>
</dbReference>
<feature type="transmembrane region" description="Helical" evidence="1">
    <location>
        <begin position="248"/>
        <end position="269"/>
    </location>
</feature>
<protein>
    <submittedName>
        <fullName evidence="3">DMT family transporter</fullName>
    </submittedName>
</protein>
<dbReference type="InterPro" id="IPR037185">
    <property type="entry name" value="EmrE-like"/>
</dbReference>
<keyword evidence="1" id="KW-0812">Transmembrane</keyword>
<feature type="transmembrane region" description="Helical" evidence="1">
    <location>
        <begin position="73"/>
        <end position="92"/>
    </location>
</feature>
<name>A0AAP3AL74_RIEAN</name>
<feature type="transmembrane region" description="Helical" evidence="1">
    <location>
        <begin position="50"/>
        <end position="67"/>
    </location>
</feature>
<dbReference type="PANTHER" id="PTHR22911">
    <property type="entry name" value="ACYL-MALONYL CONDENSING ENZYME-RELATED"/>
    <property type="match status" value="1"/>
</dbReference>
<dbReference type="GO" id="GO:0016020">
    <property type="term" value="C:membrane"/>
    <property type="evidence" value="ECO:0007669"/>
    <property type="project" value="InterPro"/>
</dbReference>
<feature type="transmembrane region" description="Helical" evidence="1">
    <location>
        <begin position="20"/>
        <end position="38"/>
    </location>
</feature>
<accession>A0AAP3AL74</accession>
<keyword evidence="1" id="KW-1133">Transmembrane helix</keyword>
<evidence type="ECO:0000256" key="1">
    <source>
        <dbReference type="SAM" id="Phobius"/>
    </source>
</evidence>
<feature type="transmembrane region" description="Helical" evidence="1">
    <location>
        <begin position="160"/>
        <end position="182"/>
    </location>
</feature>
<sequence>MWGFTAILGKMISLDTYSLVFYRMGLTALVLFVFLRLIRRKSIKLSSTRLLQLLGIGVIMGLHWLFFFESIKVSNVSIALSCVALSTIFASITEPIIYKRKLDWTEVAIGIVILGGMGLIFKTEFRYVEGIIYGATCALLGTIFSILNGKLSQTTSASHIIFYEMIGGWLLVSVILGINGTLDNIHEIGIKDALLVLILAIGFTAYPMIESTSLMKVISPFTLILTVNLEPVYGIILAYLIFGESEHMNPMFYVGAGIMILSIVANGIIKAKRKKVLKTSH</sequence>
<evidence type="ECO:0000259" key="2">
    <source>
        <dbReference type="Pfam" id="PF00892"/>
    </source>
</evidence>
<evidence type="ECO:0000313" key="4">
    <source>
        <dbReference type="Proteomes" id="UP001207440"/>
    </source>
</evidence>
<dbReference type="SUPFAM" id="SSF103481">
    <property type="entry name" value="Multidrug resistance efflux transporter EmrE"/>
    <property type="match status" value="2"/>
</dbReference>